<keyword evidence="2" id="KW-1185">Reference proteome</keyword>
<dbReference type="AlphaFoldDB" id="A0A0J1ASF1"/>
<dbReference type="RefSeq" id="XP_018274775.1">
    <property type="nucleotide sequence ID" value="XM_018427180.1"/>
</dbReference>
<protein>
    <submittedName>
        <fullName evidence="1">Uncharacterized protein</fullName>
    </submittedName>
</protein>
<evidence type="ECO:0000313" key="1">
    <source>
        <dbReference type="EMBL" id="KLT38284.1"/>
    </source>
</evidence>
<dbReference type="GeneID" id="28987783"/>
<accession>A0A0J1ASF1</accession>
<gene>
    <name evidence="1" type="ORF">CC85DRAFT_43854</name>
</gene>
<organism evidence="1 2">
    <name type="scientific">Cutaneotrichosporon oleaginosum</name>
    <dbReference type="NCBI Taxonomy" id="879819"/>
    <lineage>
        <taxon>Eukaryota</taxon>
        <taxon>Fungi</taxon>
        <taxon>Dikarya</taxon>
        <taxon>Basidiomycota</taxon>
        <taxon>Agaricomycotina</taxon>
        <taxon>Tremellomycetes</taxon>
        <taxon>Trichosporonales</taxon>
        <taxon>Trichosporonaceae</taxon>
        <taxon>Cutaneotrichosporon</taxon>
    </lineage>
</organism>
<evidence type="ECO:0000313" key="2">
    <source>
        <dbReference type="Proteomes" id="UP000053611"/>
    </source>
</evidence>
<reference evidence="1 2" key="1">
    <citation type="submission" date="2015-03" db="EMBL/GenBank/DDBJ databases">
        <title>Genomics and transcriptomics of the oil-accumulating basidiomycete yeast T. oleaginosus allow insights into substrate utilization and the diverse evolutionary trajectories of mating systems in fungi.</title>
        <authorList>
            <consortium name="DOE Joint Genome Institute"/>
            <person name="Kourist R."/>
            <person name="Kracht O."/>
            <person name="Bracharz F."/>
            <person name="Lipzen A."/>
            <person name="Nolan M."/>
            <person name="Ohm R."/>
            <person name="Grigoriev I."/>
            <person name="Sun S."/>
            <person name="Heitman J."/>
            <person name="Bruck T."/>
            <person name="Nowrousian M."/>
        </authorList>
    </citation>
    <scope>NUCLEOTIDE SEQUENCE [LARGE SCALE GENOMIC DNA]</scope>
    <source>
        <strain evidence="1 2">IBC0246</strain>
    </source>
</reference>
<name>A0A0J1ASF1_9TREE</name>
<sequence>MQALFVRSKLSTLRTVCMHSTSTVLLCMLVSVHVPSPCCMGREDRGQVWRPAAWRLAILHYSHTLQPAVLAQSWTVERHDKPRSRSILRARSIAALPDAICELRAASCQQG</sequence>
<dbReference type="Proteomes" id="UP000053611">
    <property type="component" value="Unassembled WGS sequence"/>
</dbReference>
<dbReference type="EMBL" id="KQ087338">
    <property type="protein sequence ID" value="KLT38284.1"/>
    <property type="molecule type" value="Genomic_DNA"/>
</dbReference>
<proteinExistence type="predicted"/>